<dbReference type="RefSeq" id="WP_014433158.1">
    <property type="nucleotide sequence ID" value="NC_017079.1"/>
</dbReference>
<gene>
    <name evidence="1" type="ordered locus">CLDAP_18810</name>
</gene>
<proteinExistence type="predicted"/>
<dbReference type="Proteomes" id="UP000007880">
    <property type="component" value="Chromosome"/>
</dbReference>
<evidence type="ECO:0000313" key="1">
    <source>
        <dbReference type="EMBL" id="BAL99920.1"/>
    </source>
</evidence>
<dbReference type="EMBL" id="AP012337">
    <property type="protein sequence ID" value="BAL99920.1"/>
    <property type="molecule type" value="Genomic_DNA"/>
</dbReference>
<accession>I0I3T3</accession>
<dbReference type="HOGENOM" id="CLU_202378_0_0_0"/>
<protein>
    <submittedName>
        <fullName evidence="1">Uncharacterized protein</fullName>
    </submittedName>
</protein>
<name>I0I3T3_CALAS</name>
<dbReference type="AlphaFoldDB" id="I0I3T3"/>
<keyword evidence="2" id="KW-1185">Reference proteome</keyword>
<evidence type="ECO:0000313" key="2">
    <source>
        <dbReference type="Proteomes" id="UP000007880"/>
    </source>
</evidence>
<organism evidence="1 2">
    <name type="scientific">Caldilinea aerophila (strain DSM 14535 / JCM 11387 / NBRC 104270 / STL-6-O1)</name>
    <dbReference type="NCBI Taxonomy" id="926550"/>
    <lineage>
        <taxon>Bacteria</taxon>
        <taxon>Bacillati</taxon>
        <taxon>Chloroflexota</taxon>
        <taxon>Caldilineae</taxon>
        <taxon>Caldilineales</taxon>
        <taxon>Caldilineaceae</taxon>
        <taxon>Caldilinea</taxon>
    </lineage>
</organism>
<dbReference type="eggNOG" id="ENOG5033NUJ">
    <property type="taxonomic scope" value="Bacteria"/>
</dbReference>
<reference evidence="1 2" key="1">
    <citation type="submission" date="2012-02" db="EMBL/GenBank/DDBJ databases">
        <title>Complete genome sequence of Caldilinea aerophila DSM 14535 (= NBRC 102666).</title>
        <authorList>
            <person name="Oguchi A."/>
            <person name="Hosoyama A."/>
            <person name="Sekine M."/>
            <person name="Fukai R."/>
            <person name="Kato Y."/>
            <person name="Nakamura S."/>
            <person name="Hanada S."/>
            <person name="Yamazaki S."/>
            <person name="Fujita N."/>
        </authorList>
    </citation>
    <scope>NUCLEOTIDE SEQUENCE [LARGE SCALE GENOMIC DNA]</scope>
    <source>
        <strain evidence="2">DSM 14535 / JCM 11387 / NBRC 104270 / STL-6-O1</strain>
    </source>
</reference>
<dbReference type="KEGG" id="cap:CLDAP_18810"/>
<sequence>MDTVAQMTKDELREMIETIIEQKLLELIGDPDEGLPLRETIRNRLLRQKEAVARGERGEPFEEVVQRLGLE</sequence>